<gene>
    <name evidence="4" type="ORF">BHF68_01070</name>
</gene>
<protein>
    <recommendedName>
        <fullName evidence="3">Cytochrome c-552/4 domain-containing protein</fullName>
    </recommendedName>
</protein>
<sequence>MSKNRLLVLMAMLVIAALVVVGCADEVATPDPAPAPAPDQPVTPDPVATDHRTVYNEYVSGFTGPDACQMCHQDQYKKWETSWHTIKITEGPARLGGSLENIWEDVVPQWDELDTYVILDQKDRNTLYISTEKVAIEDVEFVVGATRKQRYMVYYDGGPREAWLSTTEDGGISWTIDKSQTVQFEGNLDRAGYKLLAVEMRGFGASIYSYGEHRSWQERCIACHVTGFDAYAWEDALEEYKNGEREDLRDFFAADLRISCEACHGPGADHAANPMAEGKIINPAKLSYDDPTRKMVCEQCHTRTGGKNKFDLSQESNDLRGFMLGTHDYLDVQDYVRPAWGTGNRATSIDGKGRRDHQHDMDIRLQDYIFERQTVHGQQACFDCHDSHNVGNDPNNKSIKGSQPVDACIACHGDKSEDYMKVLNGRTGWSGYGFGNWDNEGGRTGHSQHIFNFDEEGRSFGLSPEQYTWALKSGGNAADKADWVSIWPWEASYFEGKGQQTFTGAEPWNQ</sequence>
<dbReference type="PANTHER" id="PTHR35038">
    <property type="entry name" value="DISSIMILATORY SULFITE REDUCTASE SIRA"/>
    <property type="match status" value="1"/>
</dbReference>
<dbReference type="InterPro" id="IPR036280">
    <property type="entry name" value="Multihaem_cyt_sf"/>
</dbReference>
<feature type="chain" id="PRO_5009177072" description="Cytochrome c-552/4 domain-containing protein" evidence="2">
    <location>
        <begin position="25"/>
        <end position="510"/>
    </location>
</feature>
<feature type="domain" description="Cytochrome c-552/4" evidence="3">
    <location>
        <begin position="67"/>
        <end position="88"/>
    </location>
</feature>
<name>A0A1E5G545_9FIRM</name>
<dbReference type="Proteomes" id="UP000094296">
    <property type="component" value="Unassembled WGS sequence"/>
</dbReference>
<dbReference type="PANTHER" id="PTHR35038:SF8">
    <property type="entry name" value="C-TYPE POLYHEME CYTOCHROME OMCC"/>
    <property type="match status" value="1"/>
</dbReference>
<dbReference type="RefSeq" id="WP_069641794.1">
    <property type="nucleotide sequence ID" value="NZ_MIJE01000001.1"/>
</dbReference>
<dbReference type="PROSITE" id="PS51257">
    <property type="entry name" value="PROKAR_LIPOPROTEIN"/>
    <property type="match status" value="1"/>
</dbReference>
<dbReference type="Pfam" id="PF13435">
    <property type="entry name" value="Cytochrome_C554"/>
    <property type="match status" value="2"/>
</dbReference>
<accession>A0A1E5G545</accession>
<evidence type="ECO:0000313" key="4">
    <source>
        <dbReference type="EMBL" id="OEF98302.1"/>
    </source>
</evidence>
<dbReference type="SUPFAM" id="SSF48695">
    <property type="entry name" value="Multiheme cytochromes"/>
    <property type="match status" value="1"/>
</dbReference>
<dbReference type="AlphaFoldDB" id="A0A1E5G545"/>
<feature type="domain" description="Cytochrome c-552/4" evidence="3">
    <location>
        <begin position="215"/>
        <end position="265"/>
    </location>
</feature>
<comment type="caution">
    <text evidence="4">The sequence shown here is derived from an EMBL/GenBank/DDBJ whole genome shotgun (WGS) entry which is preliminary data.</text>
</comment>
<reference evidence="4 5" key="1">
    <citation type="submission" date="2016-09" db="EMBL/GenBank/DDBJ databases">
        <title>Draft genome sequence for the type strain of Desulfuribacillus alkaliarsenatis AHT28, an obligately anaerobic, sulfidogenic bacterium isolated from Russian soda lake sediments.</title>
        <authorList>
            <person name="Abin C.A."/>
            <person name="Hollibaugh J.T."/>
        </authorList>
    </citation>
    <scope>NUCLEOTIDE SEQUENCE [LARGE SCALE GENOMIC DNA]</scope>
    <source>
        <strain evidence="4 5">AHT28</strain>
    </source>
</reference>
<dbReference type="STRING" id="766136.BHF68_01070"/>
<proteinExistence type="predicted"/>
<feature type="signal peptide" evidence="2">
    <location>
        <begin position="1"/>
        <end position="24"/>
    </location>
</feature>
<keyword evidence="1 2" id="KW-0732">Signal</keyword>
<dbReference type="InterPro" id="IPR051829">
    <property type="entry name" value="Multiheme_Cytochr_ET"/>
</dbReference>
<keyword evidence="5" id="KW-1185">Reference proteome</keyword>
<dbReference type="Gene3D" id="1.10.1130.10">
    <property type="entry name" value="Flavocytochrome C3, Chain A"/>
    <property type="match status" value="1"/>
</dbReference>
<dbReference type="OrthoDB" id="10939at2"/>
<organism evidence="4 5">
    <name type="scientific">Desulfuribacillus alkaliarsenatis</name>
    <dbReference type="NCBI Taxonomy" id="766136"/>
    <lineage>
        <taxon>Bacteria</taxon>
        <taxon>Bacillati</taxon>
        <taxon>Bacillota</taxon>
        <taxon>Desulfuribacillia</taxon>
        <taxon>Desulfuribacillales</taxon>
        <taxon>Desulfuribacillaceae</taxon>
        <taxon>Desulfuribacillus</taxon>
    </lineage>
</organism>
<evidence type="ECO:0000256" key="2">
    <source>
        <dbReference type="SAM" id="SignalP"/>
    </source>
</evidence>
<dbReference type="EMBL" id="MIJE01000001">
    <property type="protein sequence ID" value="OEF98302.1"/>
    <property type="molecule type" value="Genomic_DNA"/>
</dbReference>
<evidence type="ECO:0000259" key="3">
    <source>
        <dbReference type="Pfam" id="PF13435"/>
    </source>
</evidence>
<evidence type="ECO:0000256" key="1">
    <source>
        <dbReference type="ARBA" id="ARBA00022729"/>
    </source>
</evidence>
<evidence type="ECO:0000313" key="5">
    <source>
        <dbReference type="Proteomes" id="UP000094296"/>
    </source>
</evidence>
<dbReference type="InterPro" id="IPR023155">
    <property type="entry name" value="Cyt_c-552/4"/>
</dbReference>